<evidence type="ECO:0000259" key="1">
    <source>
        <dbReference type="Pfam" id="PF08240"/>
    </source>
</evidence>
<dbReference type="InterPro" id="IPR013154">
    <property type="entry name" value="ADH-like_N"/>
</dbReference>
<dbReference type="Gene3D" id="3.40.50.720">
    <property type="entry name" value="NAD(P)-binding Rossmann-like Domain"/>
    <property type="match status" value="1"/>
</dbReference>
<proteinExistence type="predicted"/>
<dbReference type="Gene3D" id="3.90.180.10">
    <property type="entry name" value="Medium-chain alcohol dehydrogenases, catalytic domain"/>
    <property type="match status" value="1"/>
</dbReference>
<accession>A0A1Y2H8G9</accession>
<dbReference type="AlphaFoldDB" id="A0A1Y2H8G9"/>
<evidence type="ECO:0000313" key="2">
    <source>
        <dbReference type="EMBL" id="ORZ30805.1"/>
    </source>
</evidence>
<protein>
    <recommendedName>
        <fullName evidence="1">Alcohol dehydrogenase-like N-terminal domain-containing protein</fullName>
    </recommendedName>
</protein>
<comment type="caution">
    <text evidence="2">The sequence shown here is derived from an EMBL/GenBank/DDBJ whole genome shotgun (WGS) entry which is preliminary data.</text>
</comment>
<dbReference type="Pfam" id="PF08240">
    <property type="entry name" value="ADH_N"/>
    <property type="match status" value="1"/>
</dbReference>
<dbReference type="SUPFAM" id="SSF50129">
    <property type="entry name" value="GroES-like"/>
    <property type="match status" value="1"/>
</dbReference>
<organism evidence="2 3">
    <name type="scientific">Catenaria anguillulae PL171</name>
    <dbReference type="NCBI Taxonomy" id="765915"/>
    <lineage>
        <taxon>Eukaryota</taxon>
        <taxon>Fungi</taxon>
        <taxon>Fungi incertae sedis</taxon>
        <taxon>Blastocladiomycota</taxon>
        <taxon>Blastocladiomycetes</taxon>
        <taxon>Blastocladiales</taxon>
        <taxon>Catenariaceae</taxon>
        <taxon>Catenaria</taxon>
    </lineage>
</organism>
<dbReference type="EMBL" id="MCFL01000074">
    <property type="protein sequence ID" value="ORZ30805.1"/>
    <property type="molecule type" value="Genomic_DNA"/>
</dbReference>
<dbReference type="InterPro" id="IPR011032">
    <property type="entry name" value="GroES-like_sf"/>
</dbReference>
<name>A0A1Y2H8G9_9FUNG</name>
<evidence type="ECO:0000313" key="3">
    <source>
        <dbReference type="Proteomes" id="UP000193411"/>
    </source>
</evidence>
<feature type="domain" description="Alcohol dehydrogenase-like N-terminal" evidence="1">
    <location>
        <begin position="5"/>
        <end position="101"/>
    </location>
</feature>
<sequence length="266" mass="27122">MTATSTTINATDISVQIDPSTSSSLTSSYLLLGTVSAVGTLVTDLAPADRIVIHVPTATGRTCGNCRWCLKGSDDLCSTRANANAPDLIPGQAAVVPAKSAFKVSGYNNMLAASTVEAAASVYAPLRKHMALGVRVGIATVVDSDTVGAQRQLASSFAQVLGAGEVATDSIQAGSVDLLLVLLGEASVPANVVWEELIGKVSVGGKVVIVGAQGTDGQGQGLGIKLNLGAVISGQREVVGSTWEVARGLVEEMVRFADKMSVELAL</sequence>
<gene>
    <name evidence="2" type="ORF">BCR44DRAFT_1503412</name>
</gene>
<reference evidence="2 3" key="1">
    <citation type="submission" date="2016-07" db="EMBL/GenBank/DDBJ databases">
        <title>Pervasive Adenine N6-methylation of Active Genes in Fungi.</title>
        <authorList>
            <consortium name="DOE Joint Genome Institute"/>
            <person name="Mondo S.J."/>
            <person name="Dannebaum R.O."/>
            <person name="Kuo R.C."/>
            <person name="Labutti K."/>
            <person name="Haridas S."/>
            <person name="Kuo A."/>
            <person name="Salamov A."/>
            <person name="Ahrendt S.R."/>
            <person name="Lipzen A."/>
            <person name="Sullivan W."/>
            <person name="Andreopoulos W.B."/>
            <person name="Clum A."/>
            <person name="Lindquist E."/>
            <person name="Daum C."/>
            <person name="Ramamoorthy G.K."/>
            <person name="Gryganskyi A."/>
            <person name="Culley D."/>
            <person name="Magnuson J.K."/>
            <person name="James T.Y."/>
            <person name="O'Malley M.A."/>
            <person name="Stajich J.E."/>
            <person name="Spatafora J.W."/>
            <person name="Visel A."/>
            <person name="Grigoriev I.V."/>
        </authorList>
    </citation>
    <scope>NUCLEOTIDE SEQUENCE [LARGE SCALE GENOMIC DNA]</scope>
    <source>
        <strain evidence="2 3">PL171</strain>
    </source>
</reference>
<dbReference type="Proteomes" id="UP000193411">
    <property type="component" value="Unassembled WGS sequence"/>
</dbReference>
<keyword evidence="3" id="KW-1185">Reference proteome</keyword>